<name>A0A4Q7N5B7_9BACT</name>
<dbReference type="RefSeq" id="WP_130540546.1">
    <property type="nucleotide sequence ID" value="NZ_CP042431.1"/>
</dbReference>
<accession>A0A4Q7N5B7</accession>
<proteinExistence type="predicted"/>
<evidence type="ECO:0000313" key="2">
    <source>
        <dbReference type="Proteomes" id="UP000293874"/>
    </source>
</evidence>
<gene>
    <name evidence="1" type="ORF">EV199_2115</name>
</gene>
<protein>
    <submittedName>
        <fullName evidence="1">Uncharacterized protein</fullName>
    </submittedName>
</protein>
<keyword evidence="2" id="KW-1185">Reference proteome</keyword>
<dbReference type="Proteomes" id="UP000293874">
    <property type="component" value="Unassembled WGS sequence"/>
</dbReference>
<comment type="caution">
    <text evidence="1">The sequence shown here is derived from an EMBL/GenBank/DDBJ whole genome shotgun (WGS) entry which is preliminary data.</text>
</comment>
<sequence>MHASKWEQELLCYRLRSVRSRKRTAKKAREKQLISLFKEENAFASAIWNLPWVPLQHPYQKGWKRSFVLRPDIKKSHQQAFFETLLKKINTTEYSPDKSFTKKKRSKGRKYRQAIEQQLREFWEHEWNDTSCKLTEAEKQLFYKKEYWHQSGKPYYKYVFSEPWRYVLRIRPHMITHKKMIDEELLSRRKQIENHITTHHLRHKIERLVWGKVKYRRYWDGKVARFRNPYKQKPVHLILQETGNEKEESWTR</sequence>
<evidence type="ECO:0000313" key="1">
    <source>
        <dbReference type="EMBL" id="RZS76236.1"/>
    </source>
</evidence>
<organism evidence="1 2">
    <name type="scientific">Pseudobacter ginsenosidimutans</name>
    <dbReference type="NCBI Taxonomy" id="661488"/>
    <lineage>
        <taxon>Bacteria</taxon>
        <taxon>Pseudomonadati</taxon>
        <taxon>Bacteroidota</taxon>
        <taxon>Chitinophagia</taxon>
        <taxon>Chitinophagales</taxon>
        <taxon>Chitinophagaceae</taxon>
        <taxon>Pseudobacter</taxon>
    </lineage>
</organism>
<reference evidence="1 2" key="1">
    <citation type="submission" date="2019-02" db="EMBL/GenBank/DDBJ databases">
        <title>Genomic Encyclopedia of Type Strains, Phase IV (KMG-IV): sequencing the most valuable type-strain genomes for metagenomic binning, comparative biology and taxonomic classification.</title>
        <authorList>
            <person name="Goeker M."/>
        </authorList>
    </citation>
    <scope>NUCLEOTIDE SEQUENCE [LARGE SCALE GENOMIC DNA]</scope>
    <source>
        <strain evidence="1 2">DSM 18116</strain>
    </source>
</reference>
<dbReference type="EMBL" id="SGXA01000001">
    <property type="protein sequence ID" value="RZS76236.1"/>
    <property type="molecule type" value="Genomic_DNA"/>
</dbReference>
<dbReference type="OrthoDB" id="670236at2"/>
<dbReference type="AlphaFoldDB" id="A0A4Q7N5B7"/>